<reference evidence="1 2" key="1">
    <citation type="submission" date="2014-07" db="EMBL/GenBank/DDBJ databases">
        <title>Whole Genome Sequence of the Amycolatopsis methanolica 239.</title>
        <authorList>
            <person name="Tang B."/>
        </authorList>
    </citation>
    <scope>NUCLEOTIDE SEQUENCE [LARGE SCALE GENOMIC DNA]</scope>
    <source>
        <strain evidence="1 2">239</strain>
    </source>
</reference>
<dbReference type="HOGENOM" id="CLU_658320_0_0_11"/>
<organism evidence="1 2">
    <name type="scientific">Amycolatopsis methanolica 239</name>
    <dbReference type="NCBI Taxonomy" id="1068978"/>
    <lineage>
        <taxon>Bacteria</taxon>
        <taxon>Bacillati</taxon>
        <taxon>Actinomycetota</taxon>
        <taxon>Actinomycetes</taxon>
        <taxon>Pseudonocardiales</taxon>
        <taxon>Pseudonocardiaceae</taxon>
        <taxon>Amycolatopsis</taxon>
        <taxon>Amycolatopsis methanolica group</taxon>
    </lineage>
</organism>
<name>A0A076MNA1_AMYME</name>
<dbReference type="eggNOG" id="ENOG5031HZU">
    <property type="taxonomic scope" value="Bacteria"/>
</dbReference>
<gene>
    <name evidence="1" type="ORF">AMETH_0263</name>
</gene>
<dbReference type="NCBIfam" id="TIGR04267">
    <property type="entry name" value="mod_HExxH"/>
    <property type="match status" value="1"/>
</dbReference>
<dbReference type="PATRIC" id="fig|1068978.7.peg.281"/>
<accession>A0A076MNA1</accession>
<dbReference type="EMBL" id="CP009110">
    <property type="protein sequence ID" value="AIJ20355.1"/>
    <property type="molecule type" value="Genomic_DNA"/>
</dbReference>
<dbReference type="RefSeq" id="WP_223843028.1">
    <property type="nucleotide sequence ID" value="NZ_AQUL01000001.1"/>
</dbReference>
<protein>
    <recommendedName>
        <fullName evidence="3">HEXXH motif domain-containing protein</fullName>
    </recommendedName>
</protein>
<keyword evidence="2" id="KW-1185">Reference proteome</keyword>
<dbReference type="KEGG" id="amq:AMETH_0263"/>
<evidence type="ECO:0000313" key="1">
    <source>
        <dbReference type="EMBL" id="AIJ20355.1"/>
    </source>
</evidence>
<dbReference type="InterPro" id="IPR026337">
    <property type="entry name" value="AKG_HExxH"/>
</dbReference>
<sequence>MYSRPAWPDATTVHAALAPAHAVIEERRALYRLGLDLLAPGHEPVPDAQLDNPLFRFRIGEALAGRLPYVDADDDLGPITTELPAGPVSIRVATGADANDRLAEAMRVIQTQSLPGRRPPRLLTGDDEALATVAAGLRKVREVSPALADDLLAHVGLLVVLDPATSGGLISASSRLFPGLVLIDRPSSPYEVAEAIIHEGAHVKLFDFAITRNFLGADAAEGRVFRPSWSSAAWPVEQVLAAFHAYTCLAQFAQDVERQGEMSRLGPDSLLSRARERATEIGRWLLGEDDALEFDARWLLRTLMCDETGPGQLSPVTRPVLSGHYALDPLLRLARMEATGRVLAGRPGDPPELHWLDGEAADLAVELSQAPAGKSLSEIGAERATVLGALVEATLVRAAPRGGVLSSSDGTFASEGN</sequence>
<evidence type="ECO:0008006" key="3">
    <source>
        <dbReference type="Google" id="ProtNLM"/>
    </source>
</evidence>
<dbReference type="STRING" id="1068978.AMETH_0263"/>
<dbReference type="Proteomes" id="UP000062973">
    <property type="component" value="Chromosome"/>
</dbReference>
<dbReference type="AlphaFoldDB" id="A0A076MNA1"/>
<evidence type="ECO:0000313" key="2">
    <source>
        <dbReference type="Proteomes" id="UP000062973"/>
    </source>
</evidence>
<proteinExistence type="predicted"/>